<reference evidence="1 2" key="1">
    <citation type="submission" date="2023-08" db="EMBL/GenBank/DDBJ databases">
        <title>A Necator americanus chromosomal reference genome.</title>
        <authorList>
            <person name="Ilik V."/>
            <person name="Petrzelkova K.J."/>
            <person name="Pardy F."/>
            <person name="Fuh T."/>
            <person name="Niatou-Singa F.S."/>
            <person name="Gouil Q."/>
            <person name="Baker L."/>
            <person name="Ritchie M.E."/>
            <person name="Jex A.R."/>
            <person name="Gazzola D."/>
            <person name="Li H."/>
            <person name="Toshio Fujiwara R."/>
            <person name="Zhan B."/>
            <person name="Aroian R.V."/>
            <person name="Pafco B."/>
            <person name="Schwarz E.M."/>
        </authorList>
    </citation>
    <scope>NUCLEOTIDE SEQUENCE [LARGE SCALE GENOMIC DNA]</scope>
    <source>
        <strain evidence="1 2">Aroian</strain>
        <tissue evidence="1">Whole animal</tissue>
    </source>
</reference>
<dbReference type="EMBL" id="JAVFWL010000002">
    <property type="protein sequence ID" value="KAK6735291.1"/>
    <property type="molecule type" value="Genomic_DNA"/>
</dbReference>
<evidence type="ECO:0000313" key="2">
    <source>
        <dbReference type="Proteomes" id="UP001303046"/>
    </source>
</evidence>
<proteinExistence type="predicted"/>
<accession>A0ABR1C9X7</accession>
<evidence type="ECO:0000313" key="1">
    <source>
        <dbReference type="EMBL" id="KAK6735291.1"/>
    </source>
</evidence>
<protein>
    <recommendedName>
        <fullName evidence="3">NR LBD domain-containing protein</fullName>
    </recommendedName>
</protein>
<gene>
    <name evidence="1" type="primary">Necator_chrII.g6260</name>
    <name evidence="1" type="ORF">RB195_018467</name>
</gene>
<sequence>MNMENDLKEELNRRMRTVWAAFAPVREATNHLMDQDLPAHLLDSTVLAALCYAAETWADTVATSGKLFATHRALERHLLKFSRHTQHLLCLRSSDLRRMSFLHDPVEYISKAKHVPVTS</sequence>
<dbReference type="Proteomes" id="UP001303046">
    <property type="component" value="Unassembled WGS sequence"/>
</dbReference>
<organism evidence="1 2">
    <name type="scientific">Necator americanus</name>
    <name type="common">Human hookworm</name>
    <dbReference type="NCBI Taxonomy" id="51031"/>
    <lineage>
        <taxon>Eukaryota</taxon>
        <taxon>Metazoa</taxon>
        <taxon>Ecdysozoa</taxon>
        <taxon>Nematoda</taxon>
        <taxon>Chromadorea</taxon>
        <taxon>Rhabditida</taxon>
        <taxon>Rhabditina</taxon>
        <taxon>Rhabditomorpha</taxon>
        <taxon>Strongyloidea</taxon>
        <taxon>Ancylostomatidae</taxon>
        <taxon>Bunostominae</taxon>
        <taxon>Necator</taxon>
    </lineage>
</organism>
<evidence type="ECO:0008006" key="3">
    <source>
        <dbReference type="Google" id="ProtNLM"/>
    </source>
</evidence>
<comment type="caution">
    <text evidence="1">The sequence shown here is derived from an EMBL/GenBank/DDBJ whole genome shotgun (WGS) entry which is preliminary data.</text>
</comment>
<name>A0ABR1C9X7_NECAM</name>
<keyword evidence="2" id="KW-1185">Reference proteome</keyword>